<dbReference type="GO" id="GO:0070139">
    <property type="term" value="F:SUMO-specific endopeptidase activity"/>
    <property type="evidence" value="ECO:0000318"/>
    <property type="project" value="GO_Central"/>
</dbReference>
<accession>A0A2A6B9C9</accession>
<accession>A0A8R1UG26</accession>
<dbReference type="PANTHER" id="PTHR46915:SF2">
    <property type="entry name" value="UBIQUITIN-LIKE PROTEASE 4"/>
    <property type="match status" value="1"/>
</dbReference>
<dbReference type="GO" id="GO:0034514">
    <property type="term" value="P:mitochondrial unfolded protein response"/>
    <property type="evidence" value="ECO:0000318"/>
    <property type="project" value="GO_Central"/>
</dbReference>
<dbReference type="GO" id="GO:0016926">
    <property type="term" value="P:protein desumoylation"/>
    <property type="evidence" value="ECO:0007669"/>
    <property type="project" value="EnsemblMetazoa"/>
</dbReference>
<dbReference type="SUPFAM" id="SSF54001">
    <property type="entry name" value="Cysteine proteinases"/>
    <property type="match status" value="1"/>
</dbReference>
<dbReference type="GO" id="GO:0005759">
    <property type="term" value="C:mitochondrial matrix"/>
    <property type="evidence" value="ECO:0000318"/>
    <property type="project" value="GO_Central"/>
</dbReference>
<dbReference type="GO" id="GO:0045087">
    <property type="term" value="P:innate immune response"/>
    <property type="evidence" value="ECO:0007669"/>
    <property type="project" value="EnsemblMetazoa"/>
</dbReference>
<dbReference type="GO" id="GO:0061629">
    <property type="term" value="F:RNA polymerase II-specific DNA-binding transcription factor binding"/>
    <property type="evidence" value="ECO:0007669"/>
    <property type="project" value="EnsemblMetazoa"/>
</dbReference>
<organism evidence="5 6">
    <name type="scientific">Pristionchus pacificus</name>
    <name type="common">Parasitic nematode worm</name>
    <dbReference type="NCBI Taxonomy" id="54126"/>
    <lineage>
        <taxon>Eukaryota</taxon>
        <taxon>Metazoa</taxon>
        <taxon>Ecdysozoa</taxon>
        <taxon>Nematoda</taxon>
        <taxon>Chromadorea</taxon>
        <taxon>Rhabditida</taxon>
        <taxon>Rhabditina</taxon>
        <taxon>Diplogasteromorpha</taxon>
        <taxon>Diplogasteroidea</taxon>
        <taxon>Neodiplogasteridae</taxon>
        <taxon>Pristionchus</taxon>
    </lineage>
</organism>
<dbReference type="Pfam" id="PF02902">
    <property type="entry name" value="Peptidase_C48"/>
    <property type="match status" value="1"/>
</dbReference>
<gene>
    <name evidence="5" type="primary">WBGene00112144</name>
</gene>
<keyword evidence="4" id="KW-0788">Thiol protease</keyword>
<dbReference type="InterPro" id="IPR003653">
    <property type="entry name" value="Peptidase_C48_C"/>
</dbReference>
<dbReference type="OrthoDB" id="442460at2759"/>
<reference evidence="6" key="1">
    <citation type="journal article" date="2008" name="Nat. Genet.">
        <title>The Pristionchus pacificus genome provides a unique perspective on nematode lifestyle and parasitism.</title>
        <authorList>
            <person name="Dieterich C."/>
            <person name="Clifton S.W."/>
            <person name="Schuster L.N."/>
            <person name="Chinwalla A."/>
            <person name="Delehaunty K."/>
            <person name="Dinkelacker I."/>
            <person name="Fulton L."/>
            <person name="Fulton R."/>
            <person name="Godfrey J."/>
            <person name="Minx P."/>
            <person name="Mitreva M."/>
            <person name="Roeseler W."/>
            <person name="Tian H."/>
            <person name="Witte H."/>
            <person name="Yang S.P."/>
            <person name="Wilson R.K."/>
            <person name="Sommer R.J."/>
        </authorList>
    </citation>
    <scope>NUCLEOTIDE SEQUENCE [LARGE SCALE GENOMIC DNA]</scope>
    <source>
        <strain evidence="6">PS312</strain>
    </source>
</reference>
<dbReference type="Proteomes" id="UP000005239">
    <property type="component" value="Unassembled WGS sequence"/>
</dbReference>
<evidence type="ECO:0000313" key="6">
    <source>
        <dbReference type="Proteomes" id="UP000005239"/>
    </source>
</evidence>
<protein>
    <submittedName>
        <fullName evidence="5">Ulp-4</fullName>
    </submittedName>
</protein>
<dbReference type="EnsemblMetazoa" id="PPA22590.1">
    <property type="protein sequence ID" value="PPA22590.1"/>
    <property type="gene ID" value="WBGene00112144"/>
</dbReference>
<dbReference type="GO" id="GO:0042307">
    <property type="term" value="P:positive regulation of protein import into nucleus"/>
    <property type="evidence" value="ECO:0007669"/>
    <property type="project" value="EnsemblMetazoa"/>
</dbReference>
<keyword evidence="3" id="KW-0378">Hydrolase</keyword>
<evidence type="ECO:0000256" key="4">
    <source>
        <dbReference type="ARBA" id="ARBA00022807"/>
    </source>
</evidence>
<evidence type="ECO:0000256" key="3">
    <source>
        <dbReference type="ARBA" id="ARBA00022801"/>
    </source>
</evidence>
<keyword evidence="2" id="KW-0645">Protease</keyword>
<dbReference type="GO" id="GO:0006508">
    <property type="term" value="P:proteolysis"/>
    <property type="evidence" value="ECO:0007669"/>
    <property type="project" value="UniProtKB-KW"/>
</dbReference>
<dbReference type="PROSITE" id="PS50600">
    <property type="entry name" value="ULP_PROTEASE"/>
    <property type="match status" value="1"/>
</dbReference>
<reference evidence="5" key="2">
    <citation type="submission" date="2022-06" db="UniProtKB">
        <authorList>
            <consortium name="EnsemblMetazoa"/>
        </authorList>
    </citation>
    <scope>IDENTIFICATION</scope>
    <source>
        <strain evidence="5">PS312</strain>
    </source>
</reference>
<dbReference type="InterPro" id="IPR038765">
    <property type="entry name" value="Papain-like_cys_pep_sf"/>
</dbReference>
<evidence type="ECO:0000313" key="5">
    <source>
        <dbReference type="EnsemblMetazoa" id="PPA22590.1"/>
    </source>
</evidence>
<name>A0A2A6B9C9_PRIPA</name>
<dbReference type="GO" id="GO:0016929">
    <property type="term" value="F:deSUMOylase activity"/>
    <property type="evidence" value="ECO:0000318"/>
    <property type="project" value="GO_Central"/>
</dbReference>
<evidence type="ECO:0000256" key="2">
    <source>
        <dbReference type="ARBA" id="ARBA00022670"/>
    </source>
</evidence>
<sequence length="413" mass="47489">MELASAIDFSHYSHFPDEYSNECMEMASCSDDEDLNSEEHELDLQEQLLRGADYEDMLEDEEMDEDYAMDDAYWQSDCSSTTSIRKMTAPLMESSSDEDDSILDQSLSGPVNNGSHYDEEDEDSEEGAKVKGVGVGKGGAYLLASSTEMLRIRFPFQSLSLRLSDFLCLQEGDYLNDTIIDFYLNHIVEHLLPDEPDRRVTVLPSVFWHNLSMRQNSLPDDVESMTEREKDHARFEDILEFVTDFELVDVDYVVIPVNEWEHWSLIMVCHPFTSHSRIICFDSQLASDPNDLRSAAQLIADFFKYTHTSRGGASVCPSMETSLVVPFVPSNLQQQENHYDCGLYVLEYARRFLLNPPKKMESFDFVAEYPDFSVDQKRCEIQRVILSLCANRALWEKLIQMLEVPPAHLIDRF</sequence>
<dbReference type="Gene3D" id="1.10.418.20">
    <property type="match status" value="1"/>
</dbReference>
<proteinExistence type="inferred from homology"/>
<dbReference type="PANTHER" id="PTHR46915">
    <property type="entry name" value="UBIQUITIN-LIKE PROTEASE 4-RELATED"/>
    <property type="match status" value="1"/>
</dbReference>
<dbReference type="AlphaFoldDB" id="A0A2A6B9C9"/>
<evidence type="ECO:0000256" key="1">
    <source>
        <dbReference type="ARBA" id="ARBA00005234"/>
    </source>
</evidence>
<keyword evidence="6" id="KW-1185">Reference proteome</keyword>
<dbReference type="Gene3D" id="3.30.310.130">
    <property type="entry name" value="Ubiquitin-related"/>
    <property type="match status" value="1"/>
</dbReference>
<comment type="similarity">
    <text evidence="1">Belongs to the peptidase C48 family.</text>
</comment>
<dbReference type="GO" id="GO:0003712">
    <property type="term" value="F:transcription coregulator activity"/>
    <property type="evidence" value="ECO:0007669"/>
    <property type="project" value="EnsemblMetazoa"/>
</dbReference>
<dbReference type="GO" id="GO:0008340">
    <property type="term" value="P:determination of adult lifespan"/>
    <property type="evidence" value="ECO:0007669"/>
    <property type="project" value="EnsemblMetazoa"/>
</dbReference>